<dbReference type="InterPro" id="IPR050964">
    <property type="entry name" value="Striated_Muscle_Regulatory"/>
</dbReference>
<feature type="domain" description="Fibronectin type-III" evidence="3">
    <location>
        <begin position="563"/>
        <end position="666"/>
    </location>
</feature>
<feature type="domain" description="Fibronectin type-III" evidence="3">
    <location>
        <begin position="668"/>
        <end position="768"/>
    </location>
</feature>
<evidence type="ECO:0000256" key="2">
    <source>
        <dbReference type="SAM" id="MobiDB-lite"/>
    </source>
</evidence>
<dbReference type="PANTHER" id="PTHR13817:SF73">
    <property type="entry name" value="FIBRONECTIN TYPE-III DOMAIN-CONTAINING PROTEIN"/>
    <property type="match status" value="1"/>
</dbReference>
<evidence type="ECO:0000256" key="1">
    <source>
        <dbReference type="ARBA" id="ARBA00022737"/>
    </source>
</evidence>
<dbReference type="InterPro" id="IPR003961">
    <property type="entry name" value="FN3_dom"/>
</dbReference>
<feature type="region of interest" description="Disordered" evidence="2">
    <location>
        <begin position="47"/>
        <end position="72"/>
    </location>
</feature>
<dbReference type="CDD" id="cd00063">
    <property type="entry name" value="FN3"/>
    <property type="match status" value="4"/>
</dbReference>
<feature type="domain" description="Fibronectin type-III" evidence="3">
    <location>
        <begin position="455"/>
        <end position="560"/>
    </location>
</feature>
<dbReference type="EMBL" id="CAJNNW010002064">
    <property type="protein sequence ID" value="CAE8642728.1"/>
    <property type="molecule type" value="Genomic_DNA"/>
</dbReference>
<dbReference type="SMART" id="SM00060">
    <property type="entry name" value="FN3"/>
    <property type="match status" value="3"/>
</dbReference>
<name>A0A813HW42_POLGL</name>
<dbReference type="InterPro" id="IPR036116">
    <property type="entry name" value="FN3_sf"/>
</dbReference>
<protein>
    <recommendedName>
        <fullName evidence="3">Fibronectin type-III domain-containing protein</fullName>
    </recommendedName>
</protein>
<proteinExistence type="predicted"/>
<evidence type="ECO:0000313" key="5">
    <source>
        <dbReference type="Proteomes" id="UP000626109"/>
    </source>
</evidence>
<gene>
    <name evidence="4" type="ORF">PGLA2088_LOCUS2518</name>
</gene>
<dbReference type="InterPro" id="IPR013783">
    <property type="entry name" value="Ig-like_fold"/>
</dbReference>
<evidence type="ECO:0000313" key="4">
    <source>
        <dbReference type="EMBL" id="CAE8642728.1"/>
    </source>
</evidence>
<dbReference type="PANTHER" id="PTHR13817">
    <property type="entry name" value="TITIN"/>
    <property type="match status" value="1"/>
</dbReference>
<dbReference type="Proteomes" id="UP000626109">
    <property type="component" value="Unassembled WGS sequence"/>
</dbReference>
<dbReference type="AlphaFoldDB" id="A0A813HW42"/>
<reference evidence="4" key="1">
    <citation type="submission" date="2021-02" db="EMBL/GenBank/DDBJ databases">
        <authorList>
            <person name="Dougan E. K."/>
            <person name="Rhodes N."/>
            <person name="Thang M."/>
            <person name="Chan C."/>
        </authorList>
    </citation>
    <scope>NUCLEOTIDE SEQUENCE</scope>
</reference>
<dbReference type="SUPFAM" id="SSF49265">
    <property type="entry name" value="Fibronectin type III"/>
    <property type="match status" value="2"/>
</dbReference>
<organism evidence="4 5">
    <name type="scientific">Polarella glacialis</name>
    <name type="common">Dinoflagellate</name>
    <dbReference type="NCBI Taxonomy" id="89957"/>
    <lineage>
        <taxon>Eukaryota</taxon>
        <taxon>Sar</taxon>
        <taxon>Alveolata</taxon>
        <taxon>Dinophyceae</taxon>
        <taxon>Suessiales</taxon>
        <taxon>Suessiaceae</taxon>
        <taxon>Polarella</taxon>
    </lineage>
</organism>
<keyword evidence="1" id="KW-0677">Repeat</keyword>
<dbReference type="Gene3D" id="2.60.40.10">
    <property type="entry name" value="Immunoglobulins"/>
    <property type="match status" value="3"/>
</dbReference>
<dbReference type="PROSITE" id="PS50853">
    <property type="entry name" value="FN3"/>
    <property type="match status" value="3"/>
</dbReference>
<feature type="compositionally biased region" description="Low complexity" evidence="2">
    <location>
        <begin position="48"/>
        <end position="63"/>
    </location>
</feature>
<comment type="caution">
    <text evidence="4">The sequence shown here is derived from an EMBL/GenBank/DDBJ whole genome shotgun (WGS) entry which is preliminary data.</text>
</comment>
<dbReference type="Pfam" id="PF00041">
    <property type="entry name" value="fn3"/>
    <property type="match status" value="2"/>
</dbReference>
<sequence>MGGGGPELVDGQFSPAGRITEKSVRKLRHHVETSDLGLVNAALEASGRLSPTPSPQSRSTSLQAQKPAQRFVPTELVDDSETPYIASDLLSSSLMSLKGMKVSLLPASPSDRAVRDKISAVKGNTLSMSATFPGGFGATGLSDKALDESMLGKSAKSKISTGFESGGSSASASSPTAKLTCAFTSLGKDAENLCDLAGSLHRRFCFPTKGETKPGIGHYRVNDAVVRDRMPEWNFGEKPKHVPIRPKELDAGTELGESFSSFGSPFHRTSGLEQIGLATERPNLAVISKIRMSLASDQQGSVTEWAKQAATGPALLEHESVKYHVAAVAGQPWVSQGWTSSSYPPFHSHRVAEAATPIVLQMPAGAVKVLLGAQPRWADEDEVSKWRLKYRLGTKDDIDFNSDGEPWLELELRHFTRELPLSGLEFGQPYHFKVAIETPDGWSDWSQAVECVPPEPSLPGRCAAVYSLVKGDSTAEIRWTKPVDFAVTAQCARITRYQIRVTWPGEGEQSEDCHQDIIIDEDTDTWDVPNLLSVTNYTFQVAAENITGWGEWSDFSPAITMQPPVPITLNSPTLRRATHHSAVIQWQHPPESATLVESFRFRYGTSPTKWIPKDFVEIQDVSSNLSQYVIESLKPGSIYYFQVRALNTYGMGIWSDSSIPIRTLDGKEPSKVVELRVPHIYKSFITLQWPPAEENGYPLTGHLLRYAHTPDMEKPVEIQPTVVRKDGCDTCDIRHLRKLKYHFQVAAINKMGMAEWSDMVVVDMTEPPHAIEDSSTRALKNA</sequence>
<evidence type="ECO:0000259" key="3">
    <source>
        <dbReference type="PROSITE" id="PS50853"/>
    </source>
</evidence>
<accession>A0A813HW42</accession>